<dbReference type="AlphaFoldDB" id="A0A9E6R6I8"/>
<dbReference type="EMBL" id="CP081869">
    <property type="protein sequence ID" value="QZN98316.1"/>
    <property type="molecule type" value="Genomic_DNA"/>
</dbReference>
<evidence type="ECO:0000256" key="1">
    <source>
        <dbReference type="SAM" id="SignalP"/>
    </source>
</evidence>
<gene>
    <name evidence="2" type="ORF">K6K41_14390</name>
</gene>
<reference evidence="2" key="1">
    <citation type="submission" date="2021-08" db="EMBL/GenBank/DDBJ databases">
        <authorList>
            <person name="Zhang H."/>
            <person name="Xu M."/>
            <person name="Yu Z."/>
            <person name="Yang L."/>
            <person name="Cai Y."/>
        </authorList>
    </citation>
    <scope>NUCLEOTIDE SEQUENCE</scope>
    <source>
        <strain evidence="2">CHL1</strain>
    </source>
</reference>
<feature type="chain" id="PRO_5038594535" evidence="1">
    <location>
        <begin position="20"/>
        <end position="53"/>
    </location>
</feature>
<organism evidence="2 3">
    <name type="scientific">Chenggangzhangella methanolivorans</name>
    <dbReference type="NCBI Taxonomy" id="1437009"/>
    <lineage>
        <taxon>Bacteria</taxon>
        <taxon>Pseudomonadati</taxon>
        <taxon>Pseudomonadota</taxon>
        <taxon>Alphaproteobacteria</taxon>
        <taxon>Hyphomicrobiales</taxon>
        <taxon>Methylopilaceae</taxon>
        <taxon>Chenggangzhangella</taxon>
    </lineage>
</organism>
<proteinExistence type="predicted"/>
<evidence type="ECO:0000313" key="3">
    <source>
        <dbReference type="Proteomes" id="UP000825701"/>
    </source>
</evidence>
<keyword evidence="1" id="KW-0732">Signal</keyword>
<name>A0A9E6R6I8_9HYPH</name>
<feature type="signal peptide" evidence="1">
    <location>
        <begin position="1"/>
        <end position="19"/>
    </location>
</feature>
<keyword evidence="3" id="KW-1185">Reference proteome</keyword>
<dbReference type="Proteomes" id="UP000825701">
    <property type="component" value="Chromosome"/>
</dbReference>
<accession>A0A9E6R6I8</accession>
<dbReference type="KEGG" id="cmet:K6K41_14390"/>
<protein>
    <submittedName>
        <fullName evidence="2">Uncharacterized protein</fullName>
    </submittedName>
</protein>
<evidence type="ECO:0000313" key="2">
    <source>
        <dbReference type="EMBL" id="QZN98316.1"/>
    </source>
</evidence>
<dbReference type="RefSeq" id="WP_261401226.1">
    <property type="nucleotide sequence ID" value="NZ_CP081869.1"/>
</dbReference>
<sequence>MRLLAVAALILAIGGAAQAQSAVEVTATPIPEFDFRTKVGGAFGRWSISAACN</sequence>